<feature type="region of interest" description="Disordered" evidence="7">
    <location>
        <begin position="472"/>
        <end position="520"/>
    </location>
</feature>
<dbReference type="InParanoid" id="A0A316V8G1"/>
<sequence length="616" mass="66260">MPLQSISEKPLFVTEEDYSRSQESTPSTFSNLPPILRLQLDNVKCHLQPSTAFPHSNGTDEGRQAGAINGNETASDAVHQGTLFLTDESISFLPSDQKGFSLDYPSLSLHAISRSLPQAMQSTSLVASEAGCVYCQLDLSAGTEEEEEEEEEEGDDNLAELWIVPAEADLVEKLFETLSHCASLHPSIMEDGEDGGFGNPFSSIGPFGTGLAHTANGDARHTQLQNEGAFEDAEEEGGDAGPSINLSESGRATLAHLDSLLQMPDDNEEHGYGTSPAASFHSSDPRHLYESKAAEATKATSVAPTETLILVNVPNEVFYTPSLASALLDLLHAYGEMDWWLTLPGFGRAIVMYSKIDGAKRAKEALDRILLPLIDEGEDEAILDLQEGSDVEPRKLSAGDGEGLVLRAYYGEPQALSRLRDQGEAHLPVPTTDRNFLISPPGSPPVGWEPIREDPPNTNTLADDLMRALGSLRDRGLGVRSHTPEPLEDGERSNTTYHSQSHRRTASSSSLAPPTASVIIPPRQAAVRSYHPLAKEAYDVGETRDEEANGLVSLPGVTVQNVDAEEDGQEEVESRMNKGLSISSVKATVESMRGAPASLNHSSPETITPTARPPLG</sequence>
<dbReference type="RefSeq" id="XP_025354088.1">
    <property type="nucleotide sequence ID" value="XM_025501828.1"/>
</dbReference>
<dbReference type="EMBL" id="KZ819604">
    <property type="protein sequence ID" value="PWN33786.1"/>
    <property type="molecule type" value="Genomic_DNA"/>
</dbReference>
<dbReference type="OrthoDB" id="17212at2759"/>
<feature type="region of interest" description="Disordered" evidence="7">
    <location>
        <begin position="228"/>
        <end position="247"/>
    </location>
</feature>
<dbReference type="GO" id="GO:0019722">
    <property type="term" value="P:calcium-mediated signaling"/>
    <property type="evidence" value="ECO:0007669"/>
    <property type="project" value="InterPro"/>
</dbReference>
<dbReference type="PANTHER" id="PTHR21399">
    <property type="entry name" value="CHLORIDE CONDUCTANCE REGULATORY PROTEIN ICLN"/>
    <property type="match status" value="1"/>
</dbReference>
<feature type="region of interest" description="Disordered" evidence="7">
    <location>
        <begin position="429"/>
        <end position="459"/>
    </location>
</feature>
<dbReference type="PANTHER" id="PTHR21399:SF0">
    <property type="entry name" value="METHYLOSOME SUBUNIT PICLN"/>
    <property type="match status" value="1"/>
</dbReference>
<dbReference type="Proteomes" id="UP000245771">
    <property type="component" value="Unassembled WGS sequence"/>
</dbReference>
<dbReference type="PRINTS" id="PR01348">
    <property type="entry name" value="ICLNCHANNEL"/>
</dbReference>
<dbReference type="InterPro" id="IPR003521">
    <property type="entry name" value="ICln"/>
</dbReference>
<dbReference type="InterPro" id="IPR006931">
    <property type="entry name" value="Calcipressin"/>
</dbReference>
<dbReference type="GO" id="GO:0003676">
    <property type="term" value="F:nucleic acid binding"/>
    <property type="evidence" value="ECO:0007669"/>
    <property type="project" value="InterPro"/>
</dbReference>
<comment type="subcellular location">
    <subcellularLocation>
        <location evidence="2">Cytoplasm</location>
    </subcellularLocation>
    <subcellularLocation>
        <location evidence="1">Nucleus</location>
    </subcellularLocation>
</comment>
<keyword evidence="9" id="KW-1185">Reference proteome</keyword>
<feature type="compositionally biased region" description="Polar residues" evidence="7">
    <location>
        <begin position="21"/>
        <end position="31"/>
    </location>
</feature>
<dbReference type="SUPFAM" id="SSF54928">
    <property type="entry name" value="RNA-binding domain, RBD"/>
    <property type="match status" value="1"/>
</dbReference>
<evidence type="ECO:0000313" key="8">
    <source>
        <dbReference type="EMBL" id="PWN33786.1"/>
    </source>
</evidence>
<dbReference type="STRING" id="1280837.A0A316V8G1"/>
<feature type="compositionally biased region" description="Basic and acidic residues" evidence="7">
    <location>
        <begin position="472"/>
        <end position="492"/>
    </location>
</feature>
<comment type="similarity">
    <text evidence="3">Belongs to the pICln (TC 1.A.47) family.</text>
</comment>
<organism evidence="8 9">
    <name type="scientific">Meira miltonrushii</name>
    <dbReference type="NCBI Taxonomy" id="1280837"/>
    <lineage>
        <taxon>Eukaryota</taxon>
        <taxon>Fungi</taxon>
        <taxon>Dikarya</taxon>
        <taxon>Basidiomycota</taxon>
        <taxon>Ustilaginomycotina</taxon>
        <taxon>Exobasidiomycetes</taxon>
        <taxon>Exobasidiales</taxon>
        <taxon>Brachybasidiaceae</taxon>
        <taxon>Meira</taxon>
    </lineage>
</organism>
<dbReference type="GO" id="GO:0006884">
    <property type="term" value="P:cell volume homeostasis"/>
    <property type="evidence" value="ECO:0007669"/>
    <property type="project" value="InterPro"/>
</dbReference>
<gene>
    <name evidence="8" type="ORF">FA14DRAFT_190904</name>
</gene>
<feature type="region of interest" description="Disordered" evidence="7">
    <location>
        <begin position="264"/>
        <end position="286"/>
    </location>
</feature>
<dbReference type="Pfam" id="PF03517">
    <property type="entry name" value="Voldacs"/>
    <property type="match status" value="1"/>
</dbReference>
<feature type="region of interest" description="Disordered" evidence="7">
    <location>
        <begin position="1"/>
        <end position="31"/>
    </location>
</feature>
<dbReference type="InterPro" id="IPR011993">
    <property type="entry name" value="PH-like_dom_sf"/>
</dbReference>
<dbReference type="GO" id="GO:0000387">
    <property type="term" value="P:spliceosomal snRNP assembly"/>
    <property type="evidence" value="ECO:0007669"/>
    <property type="project" value="InterPro"/>
</dbReference>
<evidence type="ECO:0000256" key="4">
    <source>
        <dbReference type="ARBA" id="ARBA00008209"/>
    </source>
</evidence>
<evidence type="ECO:0000256" key="2">
    <source>
        <dbReference type="ARBA" id="ARBA00004496"/>
    </source>
</evidence>
<feature type="compositionally biased region" description="Polar residues" evidence="7">
    <location>
        <begin position="599"/>
        <end position="609"/>
    </location>
</feature>
<dbReference type="Gene3D" id="3.30.70.330">
    <property type="match status" value="1"/>
</dbReference>
<evidence type="ECO:0000256" key="6">
    <source>
        <dbReference type="ARBA" id="ARBA00023242"/>
    </source>
</evidence>
<evidence type="ECO:0000256" key="7">
    <source>
        <dbReference type="SAM" id="MobiDB-lite"/>
    </source>
</evidence>
<dbReference type="GO" id="GO:0045292">
    <property type="term" value="P:mRNA cis splicing, via spliceosome"/>
    <property type="evidence" value="ECO:0007669"/>
    <property type="project" value="TreeGrafter"/>
</dbReference>
<protein>
    <submittedName>
        <fullName evidence="8">Calcipressin-domain-containing protein</fullName>
    </submittedName>
</protein>
<dbReference type="GO" id="GO:0005829">
    <property type="term" value="C:cytosol"/>
    <property type="evidence" value="ECO:0007669"/>
    <property type="project" value="InterPro"/>
</dbReference>
<reference evidence="8 9" key="1">
    <citation type="journal article" date="2018" name="Mol. Biol. Evol.">
        <title>Broad Genomic Sampling Reveals a Smut Pathogenic Ancestry of the Fungal Clade Ustilaginomycotina.</title>
        <authorList>
            <person name="Kijpornyongpan T."/>
            <person name="Mondo S.J."/>
            <person name="Barry K."/>
            <person name="Sandor L."/>
            <person name="Lee J."/>
            <person name="Lipzen A."/>
            <person name="Pangilinan J."/>
            <person name="LaButti K."/>
            <person name="Hainaut M."/>
            <person name="Henrissat B."/>
            <person name="Grigoriev I.V."/>
            <person name="Spatafora J.W."/>
            <person name="Aime M.C."/>
        </authorList>
    </citation>
    <scope>NUCLEOTIDE SEQUENCE [LARGE SCALE GENOMIC DNA]</scope>
    <source>
        <strain evidence="8 9">MCA 3882</strain>
    </source>
</reference>
<feature type="compositionally biased region" description="Acidic residues" evidence="7">
    <location>
        <begin position="229"/>
        <end position="238"/>
    </location>
</feature>
<evidence type="ECO:0000256" key="3">
    <source>
        <dbReference type="ARBA" id="ARBA00007054"/>
    </source>
</evidence>
<comment type="similarity">
    <text evidence="4">Belongs to the RCAN family.</text>
</comment>
<proteinExistence type="inferred from homology"/>
<dbReference type="AlphaFoldDB" id="A0A316V8G1"/>
<dbReference type="Gene3D" id="2.30.29.30">
    <property type="entry name" value="Pleckstrin-homology domain (PH domain)/Phosphotyrosine-binding domain (PTB)"/>
    <property type="match status" value="1"/>
</dbReference>
<evidence type="ECO:0000256" key="5">
    <source>
        <dbReference type="ARBA" id="ARBA00022490"/>
    </source>
</evidence>
<evidence type="ECO:0000256" key="1">
    <source>
        <dbReference type="ARBA" id="ARBA00004123"/>
    </source>
</evidence>
<evidence type="ECO:0000313" key="9">
    <source>
        <dbReference type="Proteomes" id="UP000245771"/>
    </source>
</evidence>
<dbReference type="GO" id="GO:0006821">
    <property type="term" value="P:chloride transport"/>
    <property type="evidence" value="ECO:0007669"/>
    <property type="project" value="InterPro"/>
</dbReference>
<keyword evidence="5" id="KW-0963">Cytoplasm</keyword>
<keyword evidence="6" id="KW-0539">Nucleus</keyword>
<dbReference type="GeneID" id="37023609"/>
<name>A0A316V8G1_9BASI</name>
<dbReference type="GO" id="GO:0005681">
    <property type="term" value="C:spliceosomal complex"/>
    <property type="evidence" value="ECO:0007669"/>
    <property type="project" value="TreeGrafter"/>
</dbReference>
<feature type="region of interest" description="Disordered" evidence="7">
    <location>
        <begin position="592"/>
        <end position="616"/>
    </location>
</feature>
<dbReference type="Pfam" id="PF04847">
    <property type="entry name" value="Calcipressin"/>
    <property type="match status" value="1"/>
</dbReference>
<dbReference type="InterPro" id="IPR012677">
    <property type="entry name" value="Nucleotide-bd_a/b_plait_sf"/>
</dbReference>
<dbReference type="InterPro" id="IPR039924">
    <property type="entry name" value="ICln/Lot5/Saf5"/>
</dbReference>
<accession>A0A316V8G1</accession>
<feature type="compositionally biased region" description="Low complexity" evidence="7">
    <location>
        <begin position="506"/>
        <end position="517"/>
    </location>
</feature>
<dbReference type="GO" id="GO:0005886">
    <property type="term" value="C:plasma membrane"/>
    <property type="evidence" value="ECO:0007669"/>
    <property type="project" value="InterPro"/>
</dbReference>
<dbReference type="InterPro" id="IPR035979">
    <property type="entry name" value="RBD_domain_sf"/>
</dbReference>
<dbReference type="GO" id="GO:0034709">
    <property type="term" value="C:methylosome"/>
    <property type="evidence" value="ECO:0007669"/>
    <property type="project" value="InterPro"/>
</dbReference>
<dbReference type="GO" id="GO:0034715">
    <property type="term" value="C:pICln-Sm protein complex"/>
    <property type="evidence" value="ECO:0007669"/>
    <property type="project" value="InterPro"/>
</dbReference>